<dbReference type="AlphaFoldDB" id="F3Z0C7"/>
<evidence type="ECO:0000313" key="4">
    <source>
        <dbReference type="Proteomes" id="UP000007844"/>
    </source>
</evidence>
<dbReference type="eggNOG" id="COG2834">
    <property type="taxonomic scope" value="Bacteria"/>
</dbReference>
<evidence type="ECO:0000313" key="3">
    <source>
        <dbReference type="EMBL" id="EGJ50937.1"/>
    </source>
</evidence>
<feature type="signal peptide" evidence="1">
    <location>
        <begin position="1"/>
        <end position="26"/>
    </location>
</feature>
<keyword evidence="1" id="KW-0732">Signal</keyword>
<dbReference type="KEGG" id="daf:Desaf_2619"/>
<gene>
    <name evidence="3" type="ORF">Desaf_2619</name>
</gene>
<feature type="chain" id="PRO_5003303280" description="Uncharacterized protein TP-0789 domain-containing protein" evidence="1">
    <location>
        <begin position="27"/>
        <end position="250"/>
    </location>
</feature>
<evidence type="ECO:0000259" key="2">
    <source>
        <dbReference type="Pfam" id="PF17131"/>
    </source>
</evidence>
<dbReference type="RefSeq" id="WP_014260631.1">
    <property type="nucleotide sequence ID" value="NC_016629.1"/>
</dbReference>
<dbReference type="Gene3D" id="2.50.20.10">
    <property type="entry name" value="Lipoprotein localisation LolA/LolB/LppX"/>
    <property type="match status" value="1"/>
</dbReference>
<accession>F3Z0C7</accession>
<dbReference type="InterPro" id="IPR033399">
    <property type="entry name" value="TP_0789-like"/>
</dbReference>
<proteinExistence type="predicted"/>
<dbReference type="CDD" id="cd16329">
    <property type="entry name" value="LolA_like"/>
    <property type="match status" value="1"/>
</dbReference>
<evidence type="ECO:0000256" key="1">
    <source>
        <dbReference type="SAM" id="SignalP"/>
    </source>
</evidence>
<protein>
    <recommendedName>
        <fullName evidence="2">Uncharacterized protein TP-0789 domain-containing protein</fullName>
    </recommendedName>
</protein>
<dbReference type="Proteomes" id="UP000007844">
    <property type="component" value="Chromosome"/>
</dbReference>
<dbReference type="Pfam" id="PF17131">
    <property type="entry name" value="LolA_like"/>
    <property type="match status" value="1"/>
</dbReference>
<keyword evidence="4" id="KW-1185">Reference proteome</keyword>
<sequence precursor="true">MRNAHTFILALILALGLAQPVWSAQAIDGDELLRTIDRNLAPESYESYRKIINIEPDGSKREYTLYTVKKGQDRIASVFLTPTSDKGRATLRLGENMWLHIPNVGKPVRITSLQSVTGGIFNNADIMRLDFHVEYTVQGVEDKGESHLLRLKAKTREVAYDRLEMLVDKQALVPTEIRCLAASGMLIKTLYFKKPTDFGDGFKRPAVIETDSPLHKGYKSVMIFAKVQRRDLPDEVFTLNYLPRVESLRQ</sequence>
<dbReference type="STRING" id="690850.Desaf_2619"/>
<feature type="domain" description="Uncharacterized protein TP-0789" evidence="2">
    <location>
        <begin position="72"/>
        <end position="244"/>
    </location>
</feature>
<dbReference type="EMBL" id="CP003221">
    <property type="protein sequence ID" value="EGJ50937.1"/>
    <property type="molecule type" value="Genomic_DNA"/>
</dbReference>
<organism evidence="3 4">
    <name type="scientific">Desulfocurvibacter africanus subsp. africanus str. Walvis Bay</name>
    <dbReference type="NCBI Taxonomy" id="690850"/>
    <lineage>
        <taxon>Bacteria</taxon>
        <taxon>Pseudomonadati</taxon>
        <taxon>Thermodesulfobacteriota</taxon>
        <taxon>Desulfovibrionia</taxon>
        <taxon>Desulfovibrionales</taxon>
        <taxon>Desulfovibrionaceae</taxon>
        <taxon>Desulfocurvibacter</taxon>
    </lineage>
</organism>
<reference evidence="3 4" key="1">
    <citation type="journal article" date="2011" name="J. Bacteriol.">
        <title>Genome sequence of the mercury-methylating and pleomorphic Desulfovibrio africanus Strain Walvis Bay.</title>
        <authorList>
            <person name="Brown S.D."/>
            <person name="Wall J.D."/>
            <person name="Kucken A.M."/>
            <person name="Gilmour C.C."/>
            <person name="Podar M."/>
            <person name="Brandt C.C."/>
            <person name="Teshima H."/>
            <person name="Detter J.C."/>
            <person name="Han C.S."/>
            <person name="Land M.L."/>
            <person name="Lucas S."/>
            <person name="Han J."/>
            <person name="Pennacchio L."/>
            <person name="Nolan M."/>
            <person name="Pitluck S."/>
            <person name="Woyke T."/>
            <person name="Goodwin L."/>
            <person name="Palumbo A.V."/>
            <person name="Elias D.A."/>
        </authorList>
    </citation>
    <scope>NUCLEOTIDE SEQUENCE [LARGE SCALE GENOMIC DNA]</scope>
    <source>
        <strain evidence="3 4">Walvis Bay</strain>
    </source>
</reference>
<name>F3Z0C7_DESAF</name>
<dbReference type="HOGENOM" id="CLU_081285_2_0_7"/>